<protein>
    <submittedName>
        <fullName evidence="2">Uncharacterized protein</fullName>
    </submittedName>
</protein>
<dbReference type="GeneTree" id="ENSGT01150000286943"/>
<feature type="compositionally biased region" description="Low complexity" evidence="1">
    <location>
        <begin position="23"/>
        <end position="34"/>
    </location>
</feature>
<sequence>MESRSVTQTGVQWRDLGSLQALPPGSHHSPASASRVAGTTGMHHHTRLIFVFLVETGYHHVGQAGLKLLTLGDQPPKVLGLQASATMPDQ</sequence>
<keyword evidence="3" id="KW-1185">Reference proteome</keyword>
<feature type="compositionally biased region" description="Polar residues" evidence="1">
    <location>
        <begin position="1"/>
        <end position="11"/>
    </location>
</feature>
<evidence type="ECO:0000313" key="2">
    <source>
        <dbReference type="Ensembl" id="ENSPANP00000052075.1"/>
    </source>
</evidence>
<dbReference type="PANTHER" id="PTHR12138">
    <property type="entry name" value="PRIMATE-EXPANDED PROTEIN FAMILY"/>
    <property type="match status" value="1"/>
</dbReference>
<organism evidence="2 3">
    <name type="scientific">Papio anubis</name>
    <name type="common">Olive baboon</name>
    <dbReference type="NCBI Taxonomy" id="9555"/>
    <lineage>
        <taxon>Eukaryota</taxon>
        <taxon>Metazoa</taxon>
        <taxon>Chordata</taxon>
        <taxon>Craniata</taxon>
        <taxon>Vertebrata</taxon>
        <taxon>Euteleostomi</taxon>
        <taxon>Mammalia</taxon>
        <taxon>Eutheria</taxon>
        <taxon>Euarchontoglires</taxon>
        <taxon>Primates</taxon>
        <taxon>Haplorrhini</taxon>
        <taxon>Catarrhini</taxon>
        <taxon>Cercopithecidae</taxon>
        <taxon>Cercopithecinae</taxon>
        <taxon>Papio</taxon>
    </lineage>
</organism>
<dbReference type="PRINTS" id="PR02045">
    <property type="entry name" value="F138DOMAIN"/>
</dbReference>
<accession>A0A8I5R6F5</accession>
<dbReference type="Proteomes" id="UP000028761">
    <property type="component" value="Chromosome 17"/>
</dbReference>
<reference evidence="2 3" key="1">
    <citation type="submission" date="2012-03" db="EMBL/GenBank/DDBJ databases">
        <title>Whole Genome Assembly of Papio anubis.</title>
        <authorList>
            <person name="Liu Y.L."/>
            <person name="Abraham K.A."/>
            <person name="Akbar H.A."/>
            <person name="Ali S.A."/>
            <person name="Anosike U.A."/>
            <person name="Aqrawi P.A."/>
            <person name="Arias F.A."/>
            <person name="Attaway T.A."/>
            <person name="Awwad R.A."/>
            <person name="Babu C.B."/>
            <person name="Bandaranaike D.B."/>
            <person name="Battles P.B."/>
            <person name="Bell A.B."/>
            <person name="Beltran B.B."/>
            <person name="Berhane-Mersha D.B."/>
            <person name="Bess C.B."/>
            <person name="Bickham C.B."/>
            <person name="Bolden T.B."/>
            <person name="Carter K.C."/>
            <person name="Chau D.C."/>
            <person name="Chavez A.C."/>
            <person name="Clerc-Blankenburg K.C."/>
            <person name="Coyle M.C."/>
            <person name="Dao M.D."/>
            <person name="Davila M.L.D."/>
            <person name="Davy-Carroll L.D."/>
            <person name="Denson S.D."/>
            <person name="Dinh H.D."/>
            <person name="Fernandez S.F."/>
            <person name="Fernando P.F."/>
            <person name="Forbes L.F."/>
            <person name="Francis C.F."/>
            <person name="Francisco L.F."/>
            <person name="Fu Q.F."/>
            <person name="Garcia-Iii R.G."/>
            <person name="Garrett T.G."/>
            <person name="Gross S.G."/>
            <person name="Gubbala S.G."/>
            <person name="Hirani K.H."/>
            <person name="Hogues M.H."/>
            <person name="Hollins B.H."/>
            <person name="Jackson L.J."/>
            <person name="Javaid M.J."/>
            <person name="Jhangiani S.J."/>
            <person name="Johnson A.J."/>
            <person name="Johnson B.J."/>
            <person name="Jones J.J."/>
            <person name="Joshi V.J."/>
            <person name="Kalu J.K."/>
            <person name="Khan N.K."/>
            <person name="Korchina V.K."/>
            <person name="Kovar C.K."/>
            <person name="Lago L.L."/>
            <person name="Lara F.L."/>
            <person name="Le T.-K.L."/>
            <person name="Lee S.L."/>
            <person name="Legall-Iii F.L."/>
            <person name="Lemon S.L."/>
            <person name="Liu J.L."/>
            <person name="Liu Y.-S.L."/>
            <person name="Liyanage D.L."/>
            <person name="Lopez J.L."/>
            <person name="Lorensuhewa L.L."/>
            <person name="Mata R.M."/>
            <person name="Mathew T.M."/>
            <person name="Mercado C.M."/>
            <person name="Mercado I.M."/>
            <person name="Morales K.M."/>
            <person name="Morgan M.M."/>
            <person name="Munidasa M.M."/>
            <person name="Ngo D.N."/>
            <person name="Nguyen L.N."/>
            <person name="Nguyen T.N."/>
            <person name="Nguyen N.N."/>
            <person name="Obregon M.O."/>
            <person name="Okwuonu G.O."/>
            <person name="Ongeri F.O."/>
            <person name="Onwere C.O."/>
            <person name="Osifeso I.O."/>
            <person name="Parra A.P."/>
            <person name="Patil S.P."/>
            <person name="Perez A.P."/>
            <person name="Perez Y.P."/>
            <person name="Pham C.P."/>
            <person name="Pu L.-L.P."/>
            <person name="Puazo M.P."/>
            <person name="Quiroz J.Q."/>
            <person name="Rouhana J.R."/>
            <person name="Ruiz M.R."/>
            <person name="Ruiz S.-J.R."/>
            <person name="Saada N.S."/>
            <person name="Santibanez J.S."/>
            <person name="Scheel M.S."/>
            <person name="Schneider B.S."/>
            <person name="Simmons D.S."/>
            <person name="Sisson I.S."/>
            <person name="Tang L.-Y.T."/>
            <person name="Thornton R.T."/>
            <person name="Tisius J.T."/>
            <person name="Toledanes G.T."/>
            <person name="Trejos Z.T."/>
            <person name="Usmani K.U."/>
            <person name="Varghese R.V."/>
            <person name="Vattathil S.V."/>
            <person name="Vee V.V."/>
            <person name="Walker D.W."/>
            <person name="Weissenberger G.W."/>
            <person name="White C.W."/>
            <person name="Williams A.W."/>
            <person name="Woodworth J.W."/>
            <person name="Wright R.W."/>
            <person name="Zhu Y.Z."/>
            <person name="Han Y.H."/>
            <person name="Newsham I.N."/>
            <person name="Nazareth L.N."/>
            <person name="Worley K.W."/>
            <person name="Muzny D.M."/>
            <person name="Rogers J.R."/>
            <person name="Gibbs R.G."/>
        </authorList>
    </citation>
    <scope>NUCLEOTIDE SEQUENCE [LARGE SCALE GENOMIC DNA]</scope>
</reference>
<name>A0A8I5R6F5_PAPAN</name>
<dbReference type="PANTHER" id="PTHR12138:SF162">
    <property type="entry name" value="CHROMOSOME UNDETERMINED SCAFFOLD_275, WHOLE GENOME SHOTGUN SEQUENCE"/>
    <property type="match status" value="1"/>
</dbReference>
<feature type="region of interest" description="Disordered" evidence="1">
    <location>
        <begin position="1"/>
        <end position="39"/>
    </location>
</feature>
<dbReference type="AlphaFoldDB" id="A0A8I5R6F5"/>
<dbReference type="OMA" id="WHNLSSC"/>
<dbReference type="Ensembl" id="ENSPANT00000074029.1">
    <property type="protein sequence ID" value="ENSPANP00000052075.1"/>
    <property type="gene ID" value="ENSPANG00000040200.1"/>
</dbReference>
<evidence type="ECO:0000256" key="1">
    <source>
        <dbReference type="SAM" id="MobiDB-lite"/>
    </source>
</evidence>
<proteinExistence type="predicted"/>
<evidence type="ECO:0000313" key="3">
    <source>
        <dbReference type="Proteomes" id="UP000028761"/>
    </source>
</evidence>
<reference evidence="2" key="2">
    <citation type="submission" date="2025-08" db="UniProtKB">
        <authorList>
            <consortium name="Ensembl"/>
        </authorList>
    </citation>
    <scope>IDENTIFICATION</scope>
</reference>
<reference evidence="2" key="3">
    <citation type="submission" date="2025-09" db="UniProtKB">
        <authorList>
            <consortium name="Ensembl"/>
        </authorList>
    </citation>
    <scope>IDENTIFICATION</scope>
</reference>